<proteinExistence type="predicted"/>
<dbReference type="PANTHER" id="PTHR24198">
    <property type="entry name" value="ANKYRIN REPEAT AND PROTEIN KINASE DOMAIN-CONTAINING PROTEIN"/>
    <property type="match status" value="1"/>
</dbReference>
<dbReference type="InterPro" id="IPR056884">
    <property type="entry name" value="NPHP3-like_N"/>
</dbReference>
<keyword evidence="1" id="KW-0677">Repeat</keyword>
<dbReference type="EMBL" id="JAGPUO010000010">
    <property type="protein sequence ID" value="KAG5659913.1"/>
    <property type="molecule type" value="Genomic_DNA"/>
</dbReference>
<feature type="domain" description="Nephrocystin 3-like N-terminal" evidence="4">
    <location>
        <begin position="65"/>
        <end position="228"/>
    </location>
</feature>
<sequence length="2115" mass="235156">MTDSENYSEPDTVIIDRDDASNYNPDNILPKSTEEIKKIREWLEPTSYTVAGGEFRRHLASHAPGTGQWLTSTDEYQQWLRGDDECGLLWIKGIPGSGKSVHVAKLIDNLARENPNCPVLFFFFRQIIDANHNPQALLRDWMDQVLRYSPPLQHQLWKYIDEQVSLSSLSIGDLLKDLQMTLQSLPDKVFCIADALDEMDDGNVAFLQAIGLLGQWRPHKVKVLISSRPVPKVELHLRQTSSFCIRLEERLVDRDISTYVRTELLESHIPESEWSAIESAVPGRANGLFLYARLAMEAFLEPGAHAETVLAHLPLDLNVLYTELLREHARRSGISSSVQRLILQSVTHATRPLRLLELAEMCRVVHPIGSGRDLRAMKDLIRTACGPLLEVLPDETLSVVHHSFTEYLKGSTREDDEGGYAVLRPGSSHSQLALSCLRYMLATCCLDEVEITIDDSDESRAYDDEKHYDSLKNYVHGEVLNLRIKFPFFAYAIRNWHAHIRNSEASTYPQDDISQVLEQFLGSDENIKAWLEVSWPGNSSNARRFLALHVAARYGLVAFTRKLAATWPGGVDVNDIMGRTPLWWASSEGHAATVGELIAAGANPNHLDFLTGERPLQVAAKKNRGATVKVLLEAGVESLVSPSPTEEEKAKASSYKIDTEPAYRSACEGGHEEAVAAFIPFLDLEAKQQCFTWAAQSGQARVVAQMLSQPGIDVDALHRGSTCLFKACLERDLATVKVLLDGGADPKLLNEYWKQSSDYWKPPVVKRPDGSYPQYSCLHAVCGAVDLDAAYHEWNHEDTCTIAQLLIEAGVEPNCPTGDGTTALHSAVEISYYLAQLLIKSGASVQVVNSKGQTPLHVCQIESCIPLLVESGIDVNALDWYGNTPLLAVVCKHRNFNIAMLLLAHGADAGVLNSKGQSTLDLALKSYEVEPQDIIKMLLEGGADPNKRNHCDETPLMLANHSAHFNSICNLLLAAGADINSWDRAGRTILWRQIGTMPKVQDDGQDSHDDIQFLLDHGADPTLKDFRGRTLLHESIKQRPASFHSRTGEDDTRIPRLDFLLNLGLDHTVVDYNGNSLLHEFAARESSTYPHTRDWVMILWKRLVCSLGLDTDQKNHMGRTPLHVLCDAYSRPGEFRPSSKPEPIDFLIKHMKDLDASDHTGQTALHIAATRSEYCTKKLLDAGSSPLTITHKGLTPLHVAADAQQSNIIGLLVQFLRELSHDKSRASSSTSDNEGEADDFLDIGGIDARDGKGLSSLYYAVRSGRPESVQILLEAGADINTGGDLYKACTKFEEYNASRAATSHIKHDPLTQREANKGDLGPCEGSFPFTPAKAKFSVIETSRLEEIVAMLVEYGADVSLLKDGLILKCLWRGNAYTASCLFDRVPLPLWAEPSRSTTYTVLLSTNAPAYDSSVSSKCTMPVVAGKQNRIEFELFIRQRRYYLLRELAKRGTRFLPNPNDAYHFSDFSTLVRLGFTKLVRTIGLIEAERALGQGDWHAFGDSSKAGLWCANRPADEETAEGRDMRYTDRSDEQGIPKPFLLEAVECELPNLDVIKLLVETFHVDVNERTWGTLHTNGGAYLEHDDSALHSVVEGFHWWHVHQALEYLLKVPGIDINLRVENGLTPLHLAIAGRDSRRQLRHRPYAYDAVERLLEAGANVHLKTKRGVSCLTLASCNVEIVRLLIEHGAIIEPDDVVSAVESGEIDVLCELLQAKDRGGKDSALNLDSPLRAAGFLFRKPDPEDGFYTPLVDNLIVVEMIKILIDHGANPLSNYFIRDKDDDSFPPSEYIHFKSGIPPSDIKPDDREMTILHSLITRIRDLQIQPFLVPGIDINHRDPDGRTLLHALCCDGDLVSKPVTEGGQETLFHHFLALGADVTTKDNLGRTVLISLLNSWPTDSAKWRAILHDVIRLAPGLIHEADDILGETPLMHAIRRSVQSKGDTETIEWLLSAGASPLVTNKSGRNVLHELANDLGTAALRELFRDLVGRGVDINSSDWQGQTPLFNFAKRHPQDSEGRHDADYRKRKVRGDLYEDPREQGAIALLRELGADFFAKDNKGRGLLHIAAADDVVRFQELMSVGLDPMMENNAQQTAIDVAAAHSNDSILEIFEKEAKR</sequence>
<organism evidence="5 6">
    <name type="scientific">Fusarium avenaceum</name>
    <dbReference type="NCBI Taxonomy" id="40199"/>
    <lineage>
        <taxon>Eukaryota</taxon>
        <taxon>Fungi</taxon>
        <taxon>Dikarya</taxon>
        <taxon>Ascomycota</taxon>
        <taxon>Pezizomycotina</taxon>
        <taxon>Sordariomycetes</taxon>
        <taxon>Hypocreomycetidae</taxon>
        <taxon>Hypocreales</taxon>
        <taxon>Nectriaceae</taxon>
        <taxon>Fusarium</taxon>
        <taxon>Fusarium tricinctum species complex</taxon>
    </lineage>
</organism>
<name>A0A9P7H4Y4_9HYPO</name>
<dbReference type="Gene3D" id="1.25.40.20">
    <property type="entry name" value="Ankyrin repeat-containing domain"/>
    <property type="match status" value="10"/>
</dbReference>
<dbReference type="Pfam" id="PF12796">
    <property type="entry name" value="Ank_2"/>
    <property type="match status" value="4"/>
</dbReference>
<dbReference type="PROSITE" id="PS50088">
    <property type="entry name" value="ANK_REPEAT"/>
    <property type="match status" value="8"/>
</dbReference>
<dbReference type="PANTHER" id="PTHR24198:SF165">
    <property type="entry name" value="ANKYRIN REPEAT-CONTAINING PROTEIN-RELATED"/>
    <property type="match status" value="1"/>
</dbReference>
<dbReference type="Proteomes" id="UP000782241">
    <property type="component" value="Unassembled WGS sequence"/>
</dbReference>
<evidence type="ECO:0000313" key="5">
    <source>
        <dbReference type="EMBL" id="KAG5659913.1"/>
    </source>
</evidence>
<evidence type="ECO:0000259" key="4">
    <source>
        <dbReference type="Pfam" id="PF24883"/>
    </source>
</evidence>
<dbReference type="PROSITE" id="PS50297">
    <property type="entry name" value="ANK_REP_REGION"/>
    <property type="match status" value="5"/>
</dbReference>
<feature type="repeat" description="ANK" evidence="3">
    <location>
        <begin position="1621"/>
        <end position="1664"/>
    </location>
</feature>
<dbReference type="Gene3D" id="3.40.50.300">
    <property type="entry name" value="P-loop containing nucleotide triphosphate hydrolases"/>
    <property type="match status" value="1"/>
</dbReference>
<dbReference type="InterPro" id="IPR036770">
    <property type="entry name" value="Ankyrin_rpt-contain_sf"/>
</dbReference>
<comment type="caution">
    <text evidence="5">The sequence shown here is derived from an EMBL/GenBank/DDBJ whole genome shotgun (WGS) entry which is preliminary data.</text>
</comment>
<feature type="repeat" description="ANK" evidence="3">
    <location>
        <begin position="611"/>
        <end position="643"/>
    </location>
</feature>
<feature type="repeat" description="ANK" evidence="3">
    <location>
        <begin position="577"/>
        <end position="609"/>
    </location>
</feature>
<dbReference type="Pfam" id="PF24883">
    <property type="entry name" value="NPHP3_N"/>
    <property type="match status" value="1"/>
</dbReference>
<dbReference type="InterPro" id="IPR002110">
    <property type="entry name" value="Ankyrin_rpt"/>
</dbReference>
<accession>A0A9P7H4Y4</accession>
<dbReference type="InterPro" id="IPR027417">
    <property type="entry name" value="P-loop_NTPase"/>
</dbReference>
<keyword evidence="2 3" id="KW-0040">ANK repeat</keyword>
<feature type="repeat" description="ANK" evidence="3">
    <location>
        <begin position="951"/>
        <end position="984"/>
    </location>
</feature>
<evidence type="ECO:0000256" key="3">
    <source>
        <dbReference type="PROSITE-ProRule" id="PRU00023"/>
    </source>
</evidence>
<dbReference type="Pfam" id="PF00023">
    <property type="entry name" value="Ank"/>
    <property type="match status" value="3"/>
</dbReference>
<evidence type="ECO:0000256" key="2">
    <source>
        <dbReference type="ARBA" id="ARBA00023043"/>
    </source>
</evidence>
<dbReference type="SUPFAM" id="SSF52540">
    <property type="entry name" value="P-loop containing nucleoside triphosphate hydrolases"/>
    <property type="match status" value="1"/>
</dbReference>
<feature type="repeat" description="ANK" evidence="3">
    <location>
        <begin position="1192"/>
        <end position="1214"/>
    </location>
</feature>
<feature type="repeat" description="ANK" evidence="3">
    <location>
        <begin position="1252"/>
        <end position="1284"/>
    </location>
</feature>
<dbReference type="SMART" id="SM00248">
    <property type="entry name" value="ANK"/>
    <property type="match status" value="23"/>
</dbReference>
<evidence type="ECO:0000256" key="1">
    <source>
        <dbReference type="ARBA" id="ARBA00022737"/>
    </source>
</evidence>
<dbReference type="SUPFAM" id="SSF48403">
    <property type="entry name" value="Ankyrin repeat"/>
    <property type="match status" value="4"/>
</dbReference>
<reference evidence="5" key="1">
    <citation type="submission" date="2021-04" db="EMBL/GenBank/DDBJ databases">
        <title>Draft genome of Fusarium avenaceum strain F156N33, isolated from an atmospheric sample in Virginia.</title>
        <authorList>
            <person name="Yang S."/>
            <person name="Vinatzer B.A."/>
            <person name="Coleman J."/>
        </authorList>
    </citation>
    <scope>NUCLEOTIDE SEQUENCE</scope>
    <source>
        <strain evidence="5">F156N33</strain>
    </source>
</reference>
<keyword evidence="6" id="KW-1185">Reference proteome</keyword>
<protein>
    <recommendedName>
        <fullName evidence="4">Nephrocystin 3-like N-terminal domain-containing protein</fullName>
    </recommendedName>
</protein>
<gene>
    <name evidence="5" type="ORF">KAF25_003435</name>
</gene>
<feature type="repeat" description="ANK" evidence="3">
    <location>
        <begin position="915"/>
        <end position="950"/>
    </location>
</feature>
<evidence type="ECO:0000313" key="6">
    <source>
        <dbReference type="Proteomes" id="UP000782241"/>
    </source>
</evidence>
<feature type="repeat" description="ANK" evidence="3">
    <location>
        <begin position="719"/>
        <end position="751"/>
    </location>
</feature>